<sequence length="348" mass="38349">MSSGPVEHITQHIQGDRGGVGGQSSTGSGGPGGFGDGPHFAYGIVGNVNVFANADTQDKVKAWLHPADVSQNQRAAEDQHYAPTGTWFEETEEFKQWKSTSASPLWLHGISGCGKTILSSTIIRKLRDDGKTIAYFYFDTTDDRKQKLKDLLCTLIWRLWDSGSHVAAVVESFWKSHANGAESPSNPTLLEILKKILHRFTAAVYIICDALDESSEVDLVLDAINSIVNANIDNVHVFLTSRSNITYGNELFSTATAFSLTGPRVAQDIKSYLDHFLATDGKCKYWSNNIKNDVCKALLNGPDPMFRLVALLLPTAFPASRGNRPLGQYKNVERTFCLDLGCIFEHKY</sequence>
<feature type="domain" description="Nephrocystin 3-like N-terminal" evidence="3">
    <location>
        <begin position="84"/>
        <end position="242"/>
    </location>
</feature>
<dbReference type="Pfam" id="PF24883">
    <property type="entry name" value="NPHP3_N"/>
    <property type="match status" value="1"/>
</dbReference>
<dbReference type="OrthoDB" id="7464126at2759"/>
<keyword evidence="5" id="KW-1185">Reference proteome</keyword>
<reference evidence="4" key="1">
    <citation type="submission" date="2020-05" db="EMBL/GenBank/DDBJ databases">
        <title>Mycena genomes resolve the evolution of fungal bioluminescence.</title>
        <authorList>
            <person name="Tsai I.J."/>
        </authorList>
    </citation>
    <scope>NUCLEOTIDE SEQUENCE</scope>
    <source>
        <strain evidence="4">160909Yilan</strain>
    </source>
</reference>
<evidence type="ECO:0000313" key="4">
    <source>
        <dbReference type="EMBL" id="KAF7378398.1"/>
    </source>
</evidence>
<comment type="caution">
    <text evidence="4">The sequence shown here is derived from an EMBL/GenBank/DDBJ whole genome shotgun (WGS) entry which is preliminary data.</text>
</comment>
<protein>
    <submittedName>
        <fullName evidence="4">Arp, Ankyrin repeat protein</fullName>
    </submittedName>
</protein>
<dbReference type="PANTHER" id="PTHR10039:SF16">
    <property type="entry name" value="GPI INOSITOL-DEACYLASE"/>
    <property type="match status" value="1"/>
</dbReference>
<evidence type="ECO:0000256" key="2">
    <source>
        <dbReference type="SAM" id="MobiDB-lite"/>
    </source>
</evidence>
<dbReference type="InterPro" id="IPR056884">
    <property type="entry name" value="NPHP3-like_N"/>
</dbReference>
<dbReference type="SUPFAM" id="SSF52540">
    <property type="entry name" value="P-loop containing nucleoside triphosphate hydrolases"/>
    <property type="match status" value="1"/>
</dbReference>
<gene>
    <name evidence="4" type="ORF">MSAN_00266400</name>
</gene>
<dbReference type="InterPro" id="IPR027417">
    <property type="entry name" value="P-loop_NTPase"/>
</dbReference>
<feature type="region of interest" description="Disordered" evidence="2">
    <location>
        <begin position="1"/>
        <end position="33"/>
    </location>
</feature>
<organism evidence="4 5">
    <name type="scientific">Mycena sanguinolenta</name>
    <dbReference type="NCBI Taxonomy" id="230812"/>
    <lineage>
        <taxon>Eukaryota</taxon>
        <taxon>Fungi</taxon>
        <taxon>Dikarya</taxon>
        <taxon>Basidiomycota</taxon>
        <taxon>Agaricomycotina</taxon>
        <taxon>Agaricomycetes</taxon>
        <taxon>Agaricomycetidae</taxon>
        <taxon>Agaricales</taxon>
        <taxon>Marasmiineae</taxon>
        <taxon>Mycenaceae</taxon>
        <taxon>Mycena</taxon>
    </lineage>
</organism>
<feature type="compositionally biased region" description="Gly residues" evidence="2">
    <location>
        <begin position="16"/>
        <end position="33"/>
    </location>
</feature>
<evidence type="ECO:0000259" key="3">
    <source>
        <dbReference type="Pfam" id="PF24883"/>
    </source>
</evidence>
<accession>A0A8H6ZG78</accession>
<evidence type="ECO:0000313" key="5">
    <source>
        <dbReference type="Proteomes" id="UP000623467"/>
    </source>
</evidence>
<keyword evidence="1" id="KW-0677">Repeat</keyword>
<dbReference type="EMBL" id="JACAZH010000001">
    <property type="protein sequence ID" value="KAF7378398.1"/>
    <property type="molecule type" value="Genomic_DNA"/>
</dbReference>
<name>A0A8H6ZG78_9AGAR</name>
<dbReference type="AlphaFoldDB" id="A0A8H6ZG78"/>
<proteinExistence type="predicted"/>
<dbReference type="PANTHER" id="PTHR10039">
    <property type="entry name" value="AMELOGENIN"/>
    <property type="match status" value="1"/>
</dbReference>
<evidence type="ECO:0000256" key="1">
    <source>
        <dbReference type="ARBA" id="ARBA00022737"/>
    </source>
</evidence>
<dbReference type="Proteomes" id="UP000623467">
    <property type="component" value="Unassembled WGS sequence"/>
</dbReference>
<dbReference type="Gene3D" id="3.40.50.300">
    <property type="entry name" value="P-loop containing nucleotide triphosphate hydrolases"/>
    <property type="match status" value="1"/>
</dbReference>